<evidence type="ECO:0000313" key="1">
    <source>
        <dbReference type="EMBL" id="OOK82157.1"/>
    </source>
</evidence>
<dbReference type="Proteomes" id="UP000188532">
    <property type="component" value="Unassembled WGS sequence"/>
</dbReference>
<sequence>MRSTPTPAVLLPGVGVIGPLHRLFERRACGGGEPVVRRLGMATD</sequence>
<reference evidence="3 4" key="1">
    <citation type="submission" date="2017-02" db="EMBL/GenBank/DDBJ databases">
        <title>Complete genome sequences of Mycobacterium kansasii strains isolated from rhesus macaques.</title>
        <authorList>
            <person name="Panda A."/>
            <person name="Nagaraj S."/>
            <person name="Zhao X."/>
            <person name="Tettelin H."/>
            <person name="Detolla L.J."/>
        </authorList>
    </citation>
    <scope>NUCLEOTIDE SEQUENCE [LARGE SCALE GENOMIC DNA]</scope>
    <source>
        <strain evidence="2 3">11-3469</strain>
        <strain evidence="1 4">11-3813</strain>
    </source>
</reference>
<dbReference type="EMBL" id="MVBM01000001">
    <property type="protein sequence ID" value="OOK82157.1"/>
    <property type="molecule type" value="Genomic_DNA"/>
</dbReference>
<gene>
    <name evidence="2" type="ORF">BZL29_0543</name>
    <name evidence="1" type="ORF">BZL30_1411</name>
</gene>
<dbReference type="AlphaFoldDB" id="A0A1V3XSF3"/>
<protein>
    <submittedName>
        <fullName evidence="1">Uncharacterized protein</fullName>
    </submittedName>
</protein>
<dbReference type="Proteomes" id="UP000189229">
    <property type="component" value="Unassembled WGS sequence"/>
</dbReference>
<name>A0A1V3XSF3_MYCKA</name>
<comment type="caution">
    <text evidence="1">The sequence shown here is derived from an EMBL/GenBank/DDBJ whole genome shotgun (WGS) entry which is preliminary data.</text>
</comment>
<accession>A0A1V3XSF3</accession>
<organism evidence="1 4">
    <name type="scientific">Mycobacterium kansasii</name>
    <dbReference type="NCBI Taxonomy" id="1768"/>
    <lineage>
        <taxon>Bacteria</taxon>
        <taxon>Bacillati</taxon>
        <taxon>Actinomycetota</taxon>
        <taxon>Actinomycetes</taxon>
        <taxon>Mycobacteriales</taxon>
        <taxon>Mycobacteriaceae</taxon>
        <taxon>Mycobacterium</taxon>
    </lineage>
</organism>
<evidence type="ECO:0000313" key="4">
    <source>
        <dbReference type="Proteomes" id="UP000189229"/>
    </source>
</evidence>
<dbReference type="EMBL" id="MVBN01000001">
    <property type="protein sequence ID" value="OOK83570.1"/>
    <property type="molecule type" value="Genomic_DNA"/>
</dbReference>
<evidence type="ECO:0000313" key="2">
    <source>
        <dbReference type="EMBL" id="OOK83570.1"/>
    </source>
</evidence>
<proteinExistence type="predicted"/>
<evidence type="ECO:0000313" key="3">
    <source>
        <dbReference type="Proteomes" id="UP000188532"/>
    </source>
</evidence>